<evidence type="ECO:0000313" key="2">
    <source>
        <dbReference type="EMBL" id="KJA23444.1"/>
    </source>
</evidence>
<accession>A0A0D2NXC3</accession>
<gene>
    <name evidence="2" type="ORF">HYPSUDRAFT_586960</name>
</gene>
<proteinExistence type="predicted"/>
<dbReference type="Proteomes" id="UP000054270">
    <property type="component" value="Unassembled WGS sequence"/>
</dbReference>
<protein>
    <submittedName>
        <fullName evidence="2">Uncharacterized protein</fullName>
    </submittedName>
</protein>
<dbReference type="EMBL" id="KN817543">
    <property type="protein sequence ID" value="KJA23444.1"/>
    <property type="molecule type" value="Genomic_DNA"/>
</dbReference>
<reference evidence="3" key="1">
    <citation type="submission" date="2014-04" db="EMBL/GenBank/DDBJ databases">
        <title>Evolutionary Origins and Diversification of the Mycorrhizal Mutualists.</title>
        <authorList>
            <consortium name="DOE Joint Genome Institute"/>
            <consortium name="Mycorrhizal Genomics Consortium"/>
            <person name="Kohler A."/>
            <person name="Kuo A."/>
            <person name="Nagy L.G."/>
            <person name="Floudas D."/>
            <person name="Copeland A."/>
            <person name="Barry K.W."/>
            <person name="Cichocki N."/>
            <person name="Veneault-Fourrey C."/>
            <person name="LaButti K."/>
            <person name="Lindquist E.A."/>
            <person name="Lipzen A."/>
            <person name="Lundell T."/>
            <person name="Morin E."/>
            <person name="Murat C."/>
            <person name="Riley R."/>
            <person name="Ohm R."/>
            <person name="Sun H."/>
            <person name="Tunlid A."/>
            <person name="Henrissat B."/>
            <person name="Grigoriev I.V."/>
            <person name="Hibbett D.S."/>
            <person name="Martin F."/>
        </authorList>
    </citation>
    <scope>NUCLEOTIDE SEQUENCE [LARGE SCALE GENOMIC DNA]</scope>
    <source>
        <strain evidence="3">FD-334 SS-4</strain>
    </source>
</reference>
<feature type="region of interest" description="Disordered" evidence="1">
    <location>
        <begin position="174"/>
        <end position="194"/>
    </location>
</feature>
<keyword evidence="3" id="KW-1185">Reference proteome</keyword>
<sequence>MRRVSTSPPPDPRYCVPSLFPSISPCLPLPRAACTYAGLPRRPTRSCMPPAGMKTTAAPAHYRETRRCWHAPLRMHSVPTSSPRPSRETSWHSHLLLRSPIAQYPPYALTHSVSTLPRPSCATSARCARTLRRSPVAQARSLLLSLMHRMTTPPGRVSRNYALPACLLRPRHASHRSTPIPSAHQRPMGRQRCNSSRPQRLHSFYVLRYCASPACLPLLPLVHFLPRLAQNACDQVHIALRSSCTRNEGRTLRGCSARASAGAIAEDIST</sequence>
<evidence type="ECO:0000256" key="1">
    <source>
        <dbReference type="SAM" id="MobiDB-lite"/>
    </source>
</evidence>
<dbReference type="AlphaFoldDB" id="A0A0D2NXC3"/>
<name>A0A0D2NXC3_HYPSF</name>
<evidence type="ECO:0000313" key="3">
    <source>
        <dbReference type="Proteomes" id="UP000054270"/>
    </source>
</evidence>
<organism evidence="2 3">
    <name type="scientific">Hypholoma sublateritium (strain FD-334 SS-4)</name>
    <dbReference type="NCBI Taxonomy" id="945553"/>
    <lineage>
        <taxon>Eukaryota</taxon>
        <taxon>Fungi</taxon>
        <taxon>Dikarya</taxon>
        <taxon>Basidiomycota</taxon>
        <taxon>Agaricomycotina</taxon>
        <taxon>Agaricomycetes</taxon>
        <taxon>Agaricomycetidae</taxon>
        <taxon>Agaricales</taxon>
        <taxon>Agaricineae</taxon>
        <taxon>Strophariaceae</taxon>
        <taxon>Hypholoma</taxon>
    </lineage>
</organism>